<feature type="domain" description="LysM" evidence="1">
    <location>
        <begin position="459"/>
        <end position="502"/>
    </location>
</feature>
<proteinExistence type="predicted"/>
<dbReference type="InterPro" id="IPR018392">
    <property type="entry name" value="LysM"/>
</dbReference>
<dbReference type="InterPro" id="IPR024300">
    <property type="entry name" value="SipL_SPOCS_dom"/>
</dbReference>
<reference evidence="2" key="1">
    <citation type="journal article" date="2021" name="PeerJ">
        <title>Extensive microbial diversity within the chicken gut microbiome revealed by metagenomics and culture.</title>
        <authorList>
            <person name="Gilroy R."/>
            <person name="Ravi A."/>
            <person name="Getino M."/>
            <person name="Pursley I."/>
            <person name="Horton D.L."/>
            <person name="Alikhan N.F."/>
            <person name="Baker D."/>
            <person name="Gharbi K."/>
            <person name="Hall N."/>
            <person name="Watson M."/>
            <person name="Adriaenssens E.M."/>
            <person name="Foster-Nyarko E."/>
            <person name="Jarju S."/>
            <person name="Secka A."/>
            <person name="Antonio M."/>
            <person name="Oren A."/>
            <person name="Chaudhuri R.R."/>
            <person name="La Ragione R."/>
            <person name="Hildebrand F."/>
            <person name="Pallen M.J."/>
        </authorList>
    </citation>
    <scope>NUCLEOTIDE SEQUENCE</scope>
    <source>
        <strain evidence="2">B5_2728</strain>
    </source>
</reference>
<dbReference type="CDD" id="cd00118">
    <property type="entry name" value="LysM"/>
    <property type="match status" value="1"/>
</dbReference>
<dbReference type="Pfam" id="PF12673">
    <property type="entry name" value="SipL"/>
    <property type="match status" value="2"/>
</dbReference>
<evidence type="ECO:0000313" key="2">
    <source>
        <dbReference type="EMBL" id="MBU3806142.1"/>
    </source>
</evidence>
<dbReference type="EMBL" id="JAHLFP010000035">
    <property type="protein sequence ID" value="MBU3806142.1"/>
    <property type="molecule type" value="Genomic_DNA"/>
</dbReference>
<dbReference type="Pfam" id="PF01476">
    <property type="entry name" value="LysM"/>
    <property type="match status" value="1"/>
</dbReference>
<name>A0A948T230_9FIRM</name>
<dbReference type="SUPFAM" id="SSF54106">
    <property type="entry name" value="LysM domain"/>
    <property type="match status" value="1"/>
</dbReference>
<gene>
    <name evidence="2" type="ORF">H9882_04545</name>
</gene>
<sequence length="505" mass="56675">MELKIFRDTICAMGPVCEAKAELPLEAEILIPDYLPQVFKVVKCFVHLVPLQKQISMGRLTVEGYLRCVVYYQAEQEQALCQTEQKIPFTRAMELPQAEYNTCSIQVSGQVEYLNCRALNQRRLDVRGAYALNARIAVRKEQEVVTALAECGIEQKMTAVPAMRPLLSVDKLITAEETIQFAKQPQAILDAAGVGHVEEIKLVSGKAVVKGKIQVSLLYRGEESTQLEVVEQSVPFNQILDTESLPQDSESFACVEMTGCTLMTASGQELSAQITVTAMLHLRIWRSGECYLVEDAFSTQYETQLTEQKIFTEQLACPLNQTGTGQFQVNLPDEEGQVVHCFAQPVSVELAQQEGKLVLQGRAYGHLLCLNSLGEMDCCDKAFEYQIPLSLEGEPQQYRLECWPTVTGIETTVEQGQATVKVQWQLEGLVFRRTQQTIVVDVTCTDPLEQQQPDIALRIYYAKEGEHLFDIAKRYHLPPADLMKANEFEQPVLEQAQRLLIPSTV</sequence>
<accession>A0A948T230</accession>
<dbReference type="Proteomes" id="UP000713596">
    <property type="component" value="Unassembled WGS sequence"/>
</dbReference>
<evidence type="ECO:0000259" key="1">
    <source>
        <dbReference type="SMART" id="SM00257"/>
    </source>
</evidence>
<protein>
    <submittedName>
        <fullName evidence="2">DUF3794 domain-containing protein</fullName>
    </submittedName>
</protein>
<organism evidence="2 3">
    <name type="scientific">Candidatus Allofournierella pullistercoris</name>
    <dbReference type="NCBI Taxonomy" id="2838597"/>
    <lineage>
        <taxon>Bacteria</taxon>
        <taxon>Bacillati</taxon>
        <taxon>Bacillota</taxon>
        <taxon>Clostridia</taxon>
        <taxon>Eubacteriales</taxon>
        <taxon>Oscillospiraceae</taxon>
        <taxon>Allofournierella</taxon>
    </lineage>
</organism>
<dbReference type="SMART" id="SM00257">
    <property type="entry name" value="LysM"/>
    <property type="match status" value="1"/>
</dbReference>
<dbReference type="InterPro" id="IPR036779">
    <property type="entry name" value="LysM_dom_sf"/>
</dbReference>
<reference evidence="2" key="2">
    <citation type="submission" date="2021-04" db="EMBL/GenBank/DDBJ databases">
        <authorList>
            <person name="Gilroy R."/>
        </authorList>
    </citation>
    <scope>NUCLEOTIDE SEQUENCE</scope>
    <source>
        <strain evidence="2">B5_2728</strain>
    </source>
</reference>
<evidence type="ECO:0000313" key="3">
    <source>
        <dbReference type="Proteomes" id="UP000713596"/>
    </source>
</evidence>
<comment type="caution">
    <text evidence="2">The sequence shown here is derived from an EMBL/GenBank/DDBJ whole genome shotgun (WGS) entry which is preliminary data.</text>
</comment>
<dbReference type="AlphaFoldDB" id="A0A948T230"/>
<dbReference type="Gene3D" id="3.10.350.10">
    <property type="entry name" value="LysM domain"/>
    <property type="match status" value="1"/>
</dbReference>